<name>A0A0K1RWV1_9CHRO</name>
<proteinExistence type="predicted"/>
<dbReference type="EMBL" id="CP011339">
    <property type="protein sequence ID" value="AKV66369.1"/>
    <property type="molecule type" value="Genomic_DNA"/>
</dbReference>
<organism evidence="1 2">
    <name type="scientific">Microcystis panniformis FACHB-1757</name>
    <dbReference type="NCBI Taxonomy" id="1638788"/>
    <lineage>
        <taxon>Bacteria</taxon>
        <taxon>Bacillati</taxon>
        <taxon>Cyanobacteriota</taxon>
        <taxon>Cyanophyceae</taxon>
        <taxon>Oscillatoriophycideae</taxon>
        <taxon>Chroococcales</taxon>
        <taxon>Microcystaceae</taxon>
        <taxon>Microcystis</taxon>
    </lineage>
</organism>
<reference evidence="1 2" key="1">
    <citation type="journal article" date="2016" name="Stand. Genomic Sci.">
        <title>Complete genome sequence and genomic characterization of Microcystis panniformis FACHB 1757 by third-generation sequencing.</title>
        <authorList>
            <person name="Zhang J.Y."/>
            <person name="Guan R."/>
            <person name="Zhang H.J."/>
            <person name="Li H."/>
            <person name="Xiao P."/>
            <person name="Yu G.L."/>
            <person name="Du L."/>
            <person name="Cao D.M."/>
            <person name="Zhu B.C."/>
            <person name="Li R.H."/>
            <person name="Lu Z.H."/>
        </authorList>
    </citation>
    <scope>NUCLEOTIDE SEQUENCE [LARGE SCALE GENOMIC DNA]</scope>
    <source>
        <strain evidence="1 2">FACHB-1757</strain>
    </source>
</reference>
<gene>
    <name evidence="1" type="ORF">VL20_1191</name>
</gene>
<dbReference type="AlphaFoldDB" id="A0A0K1RWV1"/>
<evidence type="ECO:0000313" key="2">
    <source>
        <dbReference type="Proteomes" id="UP000068167"/>
    </source>
</evidence>
<sequence>MDVKNAVISRKNKLIFDKDFKTWLFQAFKERGSLLLPMN</sequence>
<dbReference type="Proteomes" id="UP000068167">
    <property type="component" value="Chromosome"/>
</dbReference>
<dbReference type="KEGG" id="mpk:VL20_1191"/>
<evidence type="ECO:0000313" key="1">
    <source>
        <dbReference type="EMBL" id="AKV66369.1"/>
    </source>
</evidence>
<accession>A0A0K1RWV1</accession>
<keyword evidence="2" id="KW-1185">Reference proteome</keyword>
<protein>
    <submittedName>
        <fullName evidence="1">Uncharacterized protein</fullName>
    </submittedName>
</protein>